<evidence type="ECO:0000313" key="3">
    <source>
        <dbReference type="Proteomes" id="UP001163387"/>
    </source>
</evidence>
<proteinExistence type="predicted"/>
<dbReference type="PANTHER" id="PTHR31377">
    <property type="entry name" value="AGMATINE DEIMINASE-RELATED"/>
    <property type="match status" value="1"/>
</dbReference>
<dbReference type="RefSeq" id="WP_281747921.1">
    <property type="nucleotide sequence ID" value="NZ_AP026933.1"/>
</dbReference>
<evidence type="ECO:0000313" key="2">
    <source>
        <dbReference type="EMBL" id="BDT03948.1"/>
    </source>
</evidence>
<dbReference type="PANTHER" id="PTHR31377:SF0">
    <property type="entry name" value="AGMATINE DEIMINASE-RELATED"/>
    <property type="match status" value="1"/>
</dbReference>
<keyword evidence="3" id="KW-1185">Reference proteome</keyword>
<evidence type="ECO:0000256" key="1">
    <source>
        <dbReference type="ARBA" id="ARBA00022801"/>
    </source>
</evidence>
<protein>
    <recommendedName>
        <fullName evidence="4">Agmatine deiminase</fullName>
    </recommendedName>
</protein>
<sequence length="164" mass="19332">MAQKIYSTPNSDDFYVIPEFLEHQQCWMVWPERTDNWRLSAKPAQEKISKLANIISEHEHVNMIVSKNQFNNARNLLNKNITIIEMSTNDCFIRDYGPIFLQNKETKNIRGLKFNFNAWGGEIAGIYSPWNDDMVAYKIFELQKIDYYFLPIILESSMIMLEPV</sequence>
<dbReference type="EMBL" id="AP026933">
    <property type="protein sequence ID" value="BDT03948.1"/>
    <property type="molecule type" value="Genomic_DNA"/>
</dbReference>
<keyword evidence="1" id="KW-0378">Hydrolase</keyword>
<dbReference type="SUPFAM" id="SSF55909">
    <property type="entry name" value="Pentein"/>
    <property type="match status" value="1"/>
</dbReference>
<evidence type="ECO:0008006" key="4">
    <source>
        <dbReference type="Google" id="ProtNLM"/>
    </source>
</evidence>
<dbReference type="Gene3D" id="3.75.10.10">
    <property type="entry name" value="L-arginine/glycine Amidinotransferase, Chain A"/>
    <property type="match status" value="1"/>
</dbReference>
<accession>A0ABM8BVP6</accession>
<gene>
    <name evidence="2" type="ORF">SHM_15940</name>
</gene>
<dbReference type="Pfam" id="PF04371">
    <property type="entry name" value="PAD_porph"/>
    <property type="match status" value="1"/>
</dbReference>
<organism evidence="2 3">
    <name type="scientific">Spiroplasma ixodetis</name>
    <dbReference type="NCBI Taxonomy" id="2141"/>
    <lineage>
        <taxon>Bacteria</taxon>
        <taxon>Bacillati</taxon>
        <taxon>Mycoplasmatota</taxon>
        <taxon>Mollicutes</taxon>
        <taxon>Entomoplasmatales</taxon>
        <taxon>Spiroplasmataceae</taxon>
        <taxon>Spiroplasma</taxon>
    </lineage>
</organism>
<reference evidence="2 3" key="1">
    <citation type="journal article" date="2022" name="Front. Microbiol.">
        <title>Male-killing mechanisms vary between Spiroplasma species.</title>
        <authorList>
            <person name="Arai H."/>
            <person name="Inoue M."/>
            <person name="Kageyama D."/>
        </authorList>
    </citation>
    <scope>NUCLEOTIDE SEQUENCE [LARGE SCALE GENOMIC DNA]</scope>
    <source>
        <strain evidence="3">sHm</strain>
    </source>
</reference>
<dbReference type="Proteomes" id="UP001163387">
    <property type="component" value="Chromosome"/>
</dbReference>
<name>A0ABM8BVP6_9MOLU</name>
<dbReference type="InterPro" id="IPR007466">
    <property type="entry name" value="Peptidyl-Arg-deiminase_porph"/>
</dbReference>